<organism evidence="2 3">
    <name type="scientific">Mesorhizobium denitrificans</name>
    <dbReference type="NCBI Taxonomy" id="2294114"/>
    <lineage>
        <taxon>Bacteria</taxon>
        <taxon>Pseudomonadati</taxon>
        <taxon>Pseudomonadota</taxon>
        <taxon>Alphaproteobacteria</taxon>
        <taxon>Hyphomicrobiales</taxon>
        <taxon>Phyllobacteriaceae</taxon>
        <taxon>Mesorhizobium</taxon>
    </lineage>
</organism>
<comment type="caution">
    <text evidence="2">The sequence shown here is derived from an EMBL/GenBank/DDBJ whole genome shotgun (WGS) entry which is preliminary data.</text>
</comment>
<evidence type="ECO:0000313" key="3">
    <source>
        <dbReference type="Proteomes" id="UP000262379"/>
    </source>
</evidence>
<protein>
    <submittedName>
        <fullName evidence="2">Uncharacterized protein</fullName>
    </submittedName>
</protein>
<feature type="compositionally biased region" description="Polar residues" evidence="1">
    <location>
        <begin position="29"/>
        <end position="38"/>
    </location>
</feature>
<proteinExistence type="predicted"/>
<accession>A0A371XGN8</accession>
<dbReference type="EMBL" id="QURN01000004">
    <property type="protein sequence ID" value="RFC68395.1"/>
    <property type="molecule type" value="Genomic_DNA"/>
</dbReference>
<name>A0A371XGN8_9HYPH</name>
<evidence type="ECO:0000256" key="1">
    <source>
        <dbReference type="SAM" id="MobiDB-lite"/>
    </source>
</evidence>
<evidence type="ECO:0000313" key="2">
    <source>
        <dbReference type="EMBL" id="RFC68395.1"/>
    </source>
</evidence>
<feature type="region of interest" description="Disordered" evidence="1">
    <location>
        <begin position="15"/>
        <end position="47"/>
    </location>
</feature>
<keyword evidence="3" id="KW-1185">Reference proteome</keyword>
<gene>
    <name evidence="2" type="ORF">DY251_05290</name>
</gene>
<sequence length="64" mass="6732">MASFAALALPFTCLPASSPRGKQGEESVGNVSQTQSAHKMQCDAEAPLPVYGERVRVRGKSAPD</sequence>
<dbReference type="Proteomes" id="UP000262379">
    <property type="component" value="Unassembled WGS sequence"/>
</dbReference>
<reference evidence="3" key="1">
    <citation type="submission" date="2018-08" db="EMBL/GenBank/DDBJ databases">
        <authorList>
            <person name="Im W.T."/>
        </authorList>
    </citation>
    <scope>NUCLEOTIDE SEQUENCE [LARGE SCALE GENOMIC DNA]</scope>
    <source>
        <strain evidence="3">LA-28</strain>
    </source>
</reference>
<dbReference type="AlphaFoldDB" id="A0A371XGN8"/>